<dbReference type="EMBL" id="JACTNZ010000007">
    <property type="protein sequence ID" value="KAG5540062.1"/>
    <property type="molecule type" value="Genomic_DNA"/>
</dbReference>
<dbReference type="Gene3D" id="3.40.50.300">
    <property type="entry name" value="P-loop containing nucleotide triphosphate hydrolases"/>
    <property type="match status" value="1"/>
</dbReference>
<dbReference type="PANTHER" id="PTHR11638">
    <property type="entry name" value="ATP-DEPENDENT CLP PROTEASE"/>
    <property type="match status" value="1"/>
</dbReference>
<sequence>MKIERCIQILSRETKNNPIIIGEPGKARTDVVEGLSQGMVYGDVSEILGPSKVDLARYRFAASRHQV</sequence>
<accession>A0AAV6JJW6</accession>
<reference evidence="3" key="1">
    <citation type="submission" date="2020-08" db="EMBL/GenBank/DDBJ databases">
        <title>Plant Genome Project.</title>
        <authorList>
            <person name="Zhang R.-G."/>
        </authorList>
    </citation>
    <scope>NUCLEOTIDE SEQUENCE</scope>
    <source>
        <strain evidence="3">WSP0</strain>
        <tissue evidence="3">Leaf</tissue>
    </source>
</reference>
<dbReference type="Proteomes" id="UP000823749">
    <property type="component" value="Chromosome 7"/>
</dbReference>
<proteinExistence type="predicted"/>
<keyword evidence="2" id="KW-0067">ATP-binding</keyword>
<keyword evidence="1" id="KW-0547">Nucleotide-binding</keyword>
<dbReference type="AlphaFoldDB" id="A0AAV6JJW6"/>
<dbReference type="InterPro" id="IPR027417">
    <property type="entry name" value="P-loop_NTPase"/>
</dbReference>
<name>A0AAV6JJW6_9ERIC</name>
<evidence type="ECO:0000313" key="4">
    <source>
        <dbReference type="Proteomes" id="UP000823749"/>
    </source>
</evidence>
<protein>
    <submittedName>
        <fullName evidence="3">Uncharacterized protein</fullName>
    </submittedName>
</protein>
<evidence type="ECO:0000313" key="3">
    <source>
        <dbReference type="EMBL" id="KAG5540062.1"/>
    </source>
</evidence>
<dbReference type="GO" id="GO:0005524">
    <property type="term" value="F:ATP binding"/>
    <property type="evidence" value="ECO:0007669"/>
    <property type="project" value="UniProtKB-KW"/>
</dbReference>
<dbReference type="PANTHER" id="PTHR11638:SF86">
    <property type="entry name" value="CHAPERONE PROTEIN CLPB4, MITOCHONDRIAL"/>
    <property type="match status" value="1"/>
</dbReference>
<organism evidence="3 4">
    <name type="scientific">Rhododendron griersonianum</name>
    <dbReference type="NCBI Taxonomy" id="479676"/>
    <lineage>
        <taxon>Eukaryota</taxon>
        <taxon>Viridiplantae</taxon>
        <taxon>Streptophyta</taxon>
        <taxon>Embryophyta</taxon>
        <taxon>Tracheophyta</taxon>
        <taxon>Spermatophyta</taxon>
        <taxon>Magnoliopsida</taxon>
        <taxon>eudicotyledons</taxon>
        <taxon>Gunneridae</taxon>
        <taxon>Pentapetalae</taxon>
        <taxon>asterids</taxon>
        <taxon>Ericales</taxon>
        <taxon>Ericaceae</taxon>
        <taxon>Ericoideae</taxon>
        <taxon>Rhodoreae</taxon>
        <taxon>Rhododendron</taxon>
    </lineage>
</organism>
<dbReference type="InterPro" id="IPR050130">
    <property type="entry name" value="ClpA_ClpB"/>
</dbReference>
<evidence type="ECO:0000256" key="2">
    <source>
        <dbReference type="ARBA" id="ARBA00022840"/>
    </source>
</evidence>
<comment type="caution">
    <text evidence="3">The sequence shown here is derived from an EMBL/GenBank/DDBJ whole genome shotgun (WGS) entry which is preliminary data.</text>
</comment>
<dbReference type="GO" id="GO:0016887">
    <property type="term" value="F:ATP hydrolysis activity"/>
    <property type="evidence" value="ECO:0007669"/>
    <property type="project" value="TreeGrafter"/>
</dbReference>
<evidence type="ECO:0000256" key="1">
    <source>
        <dbReference type="ARBA" id="ARBA00022741"/>
    </source>
</evidence>
<keyword evidence="4" id="KW-1185">Reference proteome</keyword>
<gene>
    <name evidence="3" type="ORF">RHGRI_020334</name>
</gene>
<dbReference type="GO" id="GO:0005737">
    <property type="term" value="C:cytoplasm"/>
    <property type="evidence" value="ECO:0007669"/>
    <property type="project" value="TreeGrafter"/>
</dbReference>
<dbReference type="GO" id="GO:0034605">
    <property type="term" value="P:cellular response to heat"/>
    <property type="evidence" value="ECO:0007669"/>
    <property type="project" value="TreeGrafter"/>
</dbReference>